<dbReference type="GO" id="GO:0003677">
    <property type="term" value="F:DNA binding"/>
    <property type="evidence" value="ECO:0007669"/>
    <property type="project" value="InterPro"/>
</dbReference>
<dbReference type="AlphaFoldDB" id="A0A1I2ATY8"/>
<dbReference type="SMART" id="SM00966">
    <property type="entry name" value="SpoVT_AbrB"/>
    <property type="match status" value="1"/>
</dbReference>
<dbReference type="EMBL" id="FOMZ01000014">
    <property type="protein sequence ID" value="SFE47187.1"/>
    <property type="molecule type" value="Genomic_DNA"/>
</dbReference>
<gene>
    <name evidence="3" type="ORF">SAMN04487819_114107</name>
</gene>
<feature type="domain" description="SpoVT-AbrB" evidence="2">
    <location>
        <begin position="65"/>
        <end position="114"/>
    </location>
</feature>
<evidence type="ECO:0000313" key="4">
    <source>
        <dbReference type="Proteomes" id="UP000198716"/>
    </source>
</evidence>
<dbReference type="InterPro" id="IPR007159">
    <property type="entry name" value="SpoVT-AbrB_dom"/>
</dbReference>
<sequence>MSSKKSTGRGKSEPESTARSNRAEDEEPDTSLPGITSATAEQSPVTSDAEPSNADHAEPVERVRASVRGRRQVTLPESVAKVLGVAEGDDLEFTIDESGTITVRGWTSIPTDQRWFWTSEWQAGEAEADQQIANGEVSRGFTSAAEMFVDIDNDDEDV</sequence>
<dbReference type="SUPFAM" id="SSF89447">
    <property type="entry name" value="AbrB/MazE/MraZ-like"/>
    <property type="match status" value="1"/>
</dbReference>
<evidence type="ECO:0000256" key="1">
    <source>
        <dbReference type="SAM" id="MobiDB-lite"/>
    </source>
</evidence>
<proteinExistence type="predicted"/>
<reference evidence="4" key="1">
    <citation type="submission" date="2016-10" db="EMBL/GenBank/DDBJ databases">
        <authorList>
            <person name="Varghese N."/>
            <person name="Submissions S."/>
        </authorList>
    </citation>
    <scope>NUCLEOTIDE SEQUENCE [LARGE SCALE GENOMIC DNA]</scope>
    <source>
        <strain evidence="4">DSM 45004</strain>
    </source>
</reference>
<protein>
    <recommendedName>
        <fullName evidence="2">SpoVT-AbrB domain-containing protein</fullName>
    </recommendedName>
</protein>
<dbReference type="Pfam" id="PF04014">
    <property type="entry name" value="MazE_antitoxin"/>
    <property type="match status" value="1"/>
</dbReference>
<feature type="compositionally biased region" description="Polar residues" evidence="1">
    <location>
        <begin position="33"/>
        <end position="50"/>
    </location>
</feature>
<dbReference type="InterPro" id="IPR037914">
    <property type="entry name" value="SpoVT-AbrB_sf"/>
</dbReference>
<accession>A0A1I2ATY8</accession>
<dbReference type="Gene3D" id="2.10.260.10">
    <property type="match status" value="1"/>
</dbReference>
<organism evidence="3 4">
    <name type="scientific">Actinopolyspora alba</name>
    <dbReference type="NCBI Taxonomy" id="673379"/>
    <lineage>
        <taxon>Bacteria</taxon>
        <taxon>Bacillati</taxon>
        <taxon>Actinomycetota</taxon>
        <taxon>Actinomycetes</taxon>
        <taxon>Actinopolysporales</taxon>
        <taxon>Actinopolysporaceae</taxon>
        <taxon>Actinopolyspora</taxon>
        <taxon>Actinopolyspora alba group</taxon>
    </lineage>
</organism>
<feature type="compositionally biased region" description="Basic and acidic residues" evidence="1">
    <location>
        <begin position="53"/>
        <end position="64"/>
    </location>
</feature>
<name>A0A1I2ATY8_9ACTN</name>
<evidence type="ECO:0000259" key="2">
    <source>
        <dbReference type="SMART" id="SM00966"/>
    </source>
</evidence>
<keyword evidence="4" id="KW-1185">Reference proteome</keyword>
<feature type="region of interest" description="Disordered" evidence="1">
    <location>
        <begin position="1"/>
        <end position="69"/>
    </location>
</feature>
<dbReference type="Proteomes" id="UP000198716">
    <property type="component" value="Unassembled WGS sequence"/>
</dbReference>
<evidence type="ECO:0000313" key="3">
    <source>
        <dbReference type="EMBL" id="SFE47187.1"/>
    </source>
</evidence>